<evidence type="ECO:0000313" key="3">
    <source>
        <dbReference type="Proteomes" id="UP000498740"/>
    </source>
</evidence>
<keyword evidence="1" id="KW-0472">Membrane</keyword>
<evidence type="ECO:0000256" key="1">
    <source>
        <dbReference type="SAM" id="Phobius"/>
    </source>
</evidence>
<comment type="caution">
    <text evidence="2">The sequence shown here is derived from an EMBL/GenBank/DDBJ whole genome shotgun (WGS) entry which is preliminary data.</text>
</comment>
<accession>A0A7J0CU87</accession>
<evidence type="ECO:0000313" key="2">
    <source>
        <dbReference type="EMBL" id="GFN06013.1"/>
    </source>
</evidence>
<name>A0A7J0CU87_STRMI</name>
<organism evidence="2 3">
    <name type="scientific">Streptomyces microflavus</name>
    <name type="common">Streptomyces lipmanii</name>
    <dbReference type="NCBI Taxonomy" id="1919"/>
    <lineage>
        <taxon>Bacteria</taxon>
        <taxon>Bacillati</taxon>
        <taxon>Actinomycetota</taxon>
        <taxon>Actinomycetes</taxon>
        <taxon>Kitasatosporales</taxon>
        <taxon>Streptomycetaceae</taxon>
        <taxon>Streptomyces</taxon>
    </lineage>
</organism>
<dbReference type="AlphaFoldDB" id="A0A7J0CU87"/>
<sequence>MAWPPWVDRENGEMLHVIWGFAIAVMGILVAADYRGLSIKVYDLISRVTPGGPPDPRFTPNVVRFLWAILGVVGLCIGGIRLSEYLGH</sequence>
<dbReference type="EMBL" id="BLWD01000001">
    <property type="protein sequence ID" value="GFN06013.1"/>
    <property type="molecule type" value="Genomic_DNA"/>
</dbReference>
<keyword evidence="1" id="KW-0812">Transmembrane</keyword>
<feature type="transmembrane region" description="Helical" evidence="1">
    <location>
        <begin position="14"/>
        <end position="32"/>
    </location>
</feature>
<proteinExistence type="predicted"/>
<gene>
    <name evidence="2" type="ORF">Smic_45690</name>
</gene>
<keyword evidence="1" id="KW-1133">Transmembrane helix</keyword>
<dbReference type="Proteomes" id="UP000498740">
    <property type="component" value="Unassembled WGS sequence"/>
</dbReference>
<feature type="transmembrane region" description="Helical" evidence="1">
    <location>
        <begin position="65"/>
        <end position="83"/>
    </location>
</feature>
<protein>
    <submittedName>
        <fullName evidence="2">Uncharacterized protein</fullName>
    </submittedName>
</protein>
<reference evidence="2 3" key="1">
    <citation type="submission" date="2020-05" db="EMBL/GenBank/DDBJ databases">
        <title>Whole genome shotgun sequence of Streptomyces microflavus NBRC 13062.</title>
        <authorList>
            <person name="Komaki H."/>
            <person name="Tamura T."/>
        </authorList>
    </citation>
    <scope>NUCLEOTIDE SEQUENCE [LARGE SCALE GENOMIC DNA]</scope>
    <source>
        <strain evidence="2 3">NBRC 13062</strain>
    </source>
</reference>